<evidence type="ECO:0008006" key="13">
    <source>
        <dbReference type="Google" id="ProtNLM"/>
    </source>
</evidence>
<feature type="transmembrane region" description="Helical" evidence="8">
    <location>
        <begin position="464"/>
        <end position="483"/>
    </location>
</feature>
<evidence type="ECO:0000259" key="9">
    <source>
        <dbReference type="Pfam" id="PF02706"/>
    </source>
</evidence>
<dbReference type="EMBL" id="PKUQ01000042">
    <property type="protein sequence ID" value="PLW75878.1"/>
    <property type="molecule type" value="Genomic_DNA"/>
</dbReference>
<dbReference type="GO" id="GO:0004713">
    <property type="term" value="F:protein tyrosine kinase activity"/>
    <property type="evidence" value="ECO:0007669"/>
    <property type="project" value="TreeGrafter"/>
</dbReference>
<keyword evidence="12" id="KW-1185">Reference proteome</keyword>
<dbReference type="Pfam" id="PF02706">
    <property type="entry name" value="Wzz"/>
    <property type="match status" value="1"/>
</dbReference>
<gene>
    <name evidence="11" type="ORF">C0081_17395</name>
</gene>
<dbReference type="Proteomes" id="UP000234881">
    <property type="component" value="Unassembled WGS sequence"/>
</dbReference>
<keyword evidence="2" id="KW-1003">Cell membrane</keyword>
<feature type="region of interest" description="Disordered" evidence="7">
    <location>
        <begin position="535"/>
        <end position="568"/>
    </location>
</feature>
<evidence type="ECO:0000256" key="3">
    <source>
        <dbReference type="ARBA" id="ARBA00022692"/>
    </source>
</evidence>
<name>A0A2N5XN80_9HYPH</name>
<dbReference type="PANTHER" id="PTHR32309:SF13">
    <property type="entry name" value="FERRIC ENTEROBACTIN TRANSPORT PROTEIN FEPE"/>
    <property type="match status" value="1"/>
</dbReference>
<feature type="coiled-coil region" evidence="6">
    <location>
        <begin position="372"/>
        <end position="423"/>
    </location>
</feature>
<feature type="compositionally biased region" description="Basic and acidic residues" evidence="7">
    <location>
        <begin position="538"/>
        <end position="552"/>
    </location>
</feature>
<keyword evidence="6" id="KW-0175">Coiled coil</keyword>
<proteinExistence type="predicted"/>
<feature type="domain" description="Polysaccharide chain length determinant N-terminal" evidence="9">
    <location>
        <begin position="74"/>
        <end position="159"/>
    </location>
</feature>
<evidence type="ECO:0000256" key="4">
    <source>
        <dbReference type="ARBA" id="ARBA00022989"/>
    </source>
</evidence>
<comment type="subcellular location">
    <subcellularLocation>
        <location evidence="1">Cell membrane</location>
        <topology evidence="1">Multi-pass membrane protein</topology>
    </subcellularLocation>
</comment>
<sequence>MVGCYVGRMNCMFGRKKKKSDLDWQPSSKPEQGTTKAMARSSASQARAFNSDHSINEENDQSDVWTGLIHPRAMLNFFRKNAFSISMVAALVVVAGLAIYFVLPDTYATKALILVDPRQPQVTSSETVLSGIGGDAAALASYVEIMNSDGFLDKVVDQLDVADDPAFADATNKTELIGMFRENMSATRQGATYIVEVYYKSKVKENAAKYANGMAEAFVSDQNNIRRSSSEEATTWLLERLTLLQTNLTKSENAVAAYQARNGIVEAGAQGTLDNQQLTSLVGQLATAKTELAEARARYEQARKDGVPASANLNQSGQFTNLDQLMQEQSRLRRSAAELSQTLGARHPRMLANKEQQRIIATQISQERRRLVQRTKQSYETAEAKKQSLERQLADARARSIQLNKAMVELATLEREASANRNLYEQFLARYKLTDEQSQLQFSEARIVSKAPIPFKSTKPSLKLVLPVLFVLGFGFGVLVALIKEAFAMPQQQNNRPSGRSSMSYAGVQTQQRVQPVSNYLDRPVEEFLNEPKTALAHTDRSDSAKQIKPKEPLVPVGTPEINDPQPDESDTIIHWDRSKANMDATASPAQGEVERSKRAVIEETEPSGSAVLLTLPDMREAEGNDEDLIDDLVAGYHEAIEQFLDKNLEEDNVSLLVTSAHSGGAQDITADILREFAIDAGFHPVVISIQDRRQNAQQVSHATGQSQAPERVARLQEYESFDLIPFVCASGISNGAGLAGMLSQELSSLIALCKENYGFVILETRQILDPDTLEDLMDLVDSSLLVLAERTMTASDLQDWQDWASTVGVGLVLDQTQN</sequence>
<feature type="domain" description="Tyrosine-protein kinase G-rich" evidence="10">
    <location>
        <begin position="412"/>
        <end position="486"/>
    </location>
</feature>
<comment type="caution">
    <text evidence="11">The sequence shown here is derived from an EMBL/GenBank/DDBJ whole genome shotgun (WGS) entry which is preliminary data.</text>
</comment>
<evidence type="ECO:0000256" key="6">
    <source>
        <dbReference type="SAM" id="Coils"/>
    </source>
</evidence>
<evidence type="ECO:0000256" key="1">
    <source>
        <dbReference type="ARBA" id="ARBA00004651"/>
    </source>
</evidence>
<evidence type="ECO:0000256" key="7">
    <source>
        <dbReference type="SAM" id="MobiDB-lite"/>
    </source>
</evidence>
<dbReference type="InterPro" id="IPR032807">
    <property type="entry name" value="GNVR"/>
</dbReference>
<evidence type="ECO:0000313" key="12">
    <source>
        <dbReference type="Proteomes" id="UP000234881"/>
    </source>
</evidence>
<keyword evidence="3 8" id="KW-0812">Transmembrane</keyword>
<accession>A0A2N5XN80</accession>
<reference evidence="11 12" key="1">
    <citation type="submission" date="2018-01" db="EMBL/GenBank/DDBJ databases">
        <title>The draft genome sequence of Cohaesibacter sp. H1304.</title>
        <authorList>
            <person name="Wang N.-N."/>
            <person name="Du Z.-J."/>
        </authorList>
    </citation>
    <scope>NUCLEOTIDE SEQUENCE [LARGE SCALE GENOMIC DNA]</scope>
    <source>
        <strain evidence="11 12">H1304</strain>
    </source>
</reference>
<dbReference type="GO" id="GO:0005886">
    <property type="term" value="C:plasma membrane"/>
    <property type="evidence" value="ECO:0007669"/>
    <property type="project" value="UniProtKB-SubCell"/>
</dbReference>
<evidence type="ECO:0000256" key="2">
    <source>
        <dbReference type="ARBA" id="ARBA00022475"/>
    </source>
</evidence>
<evidence type="ECO:0000313" key="11">
    <source>
        <dbReference type="EMBL" id="PLW75878.1"/>
    </source>
</evidence>
<dbReference type="InterPro" id="IPR050445">
    <property type="entry name" value="Bact_polysacc_biosynth/exp"/>
</dbReference>
<evidence type="ECO:0000259" key="10">
    <source>
        <dbReference type="Pfam" id="PF13807"/>
    </source>
</evidence>
<dbReference type="AlphaFoldDB" id="A0A2N5XN80"/>
<keyword evidence="5 8" id="KW-0472">Membrane</keyword>
<evidence type="ECO:0000256" key="5">
    <source>
        <dbReference type="ARBA" id="ARBA00023136"/>
    </source>
</evidence>
<dbReference type="Pfam" id="PF13807">
    <property type="entry name" value="GNVR"/>
    <property type="match status" value="1"/>
</dbReference>
<dbReference type="OrthoDB" id="230260at2"/>
<dbReference type="PANTHER" id="PTHR32309">
    <property type="entry name" value="TYROSINE-PROTEIN KINASE"/>
    <property type="match status" value="1"/>
</dbReference>
<evidence type="ECO:0000256" key="8">
    <source>
        <dbReference type="SAM" id="Phobius"/>
    </source>
</evidence>
<feature type="transmembrane region" description="Helical" evidence="8">
    <location>
        <begin position="82"/>
        <end position="103"/>
    </location>
</feature>
<feature type="coiled-coil region" evidence="6">
    <location>
        <begin position="278"/>
        <end position="342"/>
    </location>
</feature>
<keyword evidence="4 8" id="KW-1133">Transmembrane helix</keyword>
<dbReference type="InterPro" id="IPR003856">
    <property type="entry name" value="LPS_length_determ_N"/>
</dbReference>
<protein>
    <recommendedName>
        <fullName evidence="13">Polysaccharide chain length determinant N-terminal domain-containing protein</fullName>
    </recommendedName>
</protein>
<organism evidence="11 12">
    <name type="scientific">Cohaesibacter celericrescens</name>
    <dbReference type="NCBI Taxonomy" id="2067669"/>
    <lineage>
        <taxon>Bacteria</taxon>
        <taxon>Pseudomonadati</taxon>
        <taxon>Pseudomonadota</taxon>
        <taxon>Alphaproteobacteria</taxon>
        <taxon>Hyphomicrobiales</taxon>
        <taxon>Cohaesibacteraceae</taxon>
    </lineage>
</organism>